<reference evidence="3" key="1">
    <citation type="submission" date="2017-04" db="EMBL/GenBank/DDBJ databases">
        <authorList>
            <person name="Varghese N."/>
            <person name="Submissions S."/>
        </authorList>
    </citation>
    <scope>NUCLEOTIDE SEQUENCE [LARGE SCALE GENOMIC DNA]</scope>
    <source>
        <strain evidence="3">DSM 16512</strain>
    </source>
</reference>
<evidence type="ECO:0000256" key="1">
    <source>
        <dbReference type="PIRSR" id="PIRSR600760-2"/>
    </source>
</evidence>
<feature type="binding site" evidence="1">
    <location>
        <position position="84"/>
    </location>
    <ligand>
        <name>Mg(2+)</name>
        <dbReference type="ChEBI" id="CHEBI:18420"/>
        <label>1</label>
        <note>catalytic</note>
    </ligand>
</feature>
<evidence type="ECO:0000313" key="3">
    <source>
        <dbReference type="Proteomes" id="UP000192602"/>
    </source>
</evidence>
<comment type="cofactor">
    <cofactor evidence="1">
        <name>Mg(2+)</name>
        <dbReference type="ChEBI" id="CHEBI:18420"/>
    </cofactor>
</comment>
<name>A0A1W1WT15_9BACT</name>
<dbReference type="GO" id="GO:0006020">
    <property type="term" value="P:inositol metabolic process"/>
    <property type="evidence" value="ECO:0007669"/>
    <property type="project" value="TreeGrafter"/>
</dbReference>
<dbReference type="Pfam" id="PF00459">
    <property type="entry name" value="Inositol_P"/>
    <property type="match status" value="1"/>
</dbReference>
<dbReference type="GO" id="GO:0046872">
    <property type="term" value="F:metal ion binding"/>
    <property type="evidence" value="ECO:0007669"/>
    <property type="project" value="UniProtKB-KW"/>
</dbReference>
<organism evidence="2 3">
    <name type="scientific">Nitratiruptor tergarcus DSM 16512</name>
    <dbReference type="NCBI Taxonomy" id="1069081"/>
    <lineage>
        <taxon>Bacteria</taxon>
        <taxon>Pseudomonadati</taxon>
        <taxon>Campylobacterota</taxon>
        <taxon>Epsilonproteobacteria</taxon>
        <taxon>Nautiliales</taxon>
        <taxon>Nitratiruptoraceae</taxon>
        <taxon>Nitratiruptor</taxon>
    </lineage>
</organism>
<dbReference type="AlphaFoldDB" id="A0A1W1WT15"/>
<dbReference type="InterPro" id="IPR000760">
    <property type="entry name" value="Inositol_monophosphatase-like"/>
</dbReference>
<gene>
    <name evidence="2" type="ORF">SAMN05660197_1149</name>
</gene>
<dbReference type="GO" id="GO:0008934">
    <property type="term" value="F:inositol monophosphate 1-phosphatase activity"/>
    <property type="evidence" value="ECO:0007669"/>
    <property type="project" value="TreeGrafter"/>
</dbReference>
<dbReference type="PANTHER" id="PTHR20854">
    <property type="entry name" value="INOSITOL MONOPHOSPHATASE"/>
    <property type="match status" value="1"/>
</dbReference>
<dbReference type="EMBL" id="FWWZ01000001">
    <property type="protein sequence ID" value="SMC09342.1"/>
    <property type="molecule type" value="Genomic_DNA"/>
</dbReference>
<feature type="binding site" evidence="1">
    <location>
        <position position="67"/>
    </location>
    <ligand>
        <name>Mg(2+)</name>
        <dbReference type="ChEBI" id="CHEBI:18420"/>
        <label>1</label>
        <note>catalytic</note>
    </ligand>
</feature>
<dbReference type="Gene3D" id="3.30.540.10">
    <property type="entry name" value="Fructose-1,6-Bisphosphatase, subunit A, domain 1"/>
    <property type="match status" value="1"/>
</dbReference>
<feature type="binding site" evidence="1">
    <location>
        <position position="82"/>
    </location>
    <ligand>
        <name>Mg(2+)</name>
        <dbReference type="ChEBI" id="CHEBI:18420"/>
        <label>1</label>
        <note>catalytic</note>
    </ligand>
</feature>
<dbReference type="PANTHER" id="PTHR20854:SF4">
    <property type="entry name" value="INOSITOL-1-MONOPHOSPHATASE-RELATED"/>
    <property type="match status" value="1"/>
</dbReference>
<accession>A0A1W1WT15</accession>
<dbReference type="Proteomes" id="UP000192602">
    <property type="component" value="Unassembled WGS sequence"/>
</dbReference>
<dbReference type="STRING" id="1069081.SAMN05660197_1149"/>
<sequence length="242" mass="27311">MTKMETLFEDVKKACQEVYQAVRFGMDENFYQYAGRGAGGDLSSNIDLFAEKIFIKYLAKYGKIISEEAGEIGEGEFTLIIDPIDGSDNLLSRFPYFGSSIALMKDGKTLFSFIVNYASGEFFVRDGSFYKKGSLLYEKLKDVQSNYHARVGLFEKAYANPNIVQGLKFAGLKFRSPGAVALSLAYARYVKFVIFVGEIRPYDVVAGLHQCEGLYTYKNDTIIVVSKEQEIFDKIYEIVIKD</sequence>
<proteinExistence type="predicted"/>
<dbReference type="GO" id="GO:0007165">
    <property type="term" value="P:signal transduction"/>
    <property type="evidence" value="ECO:0007669"/>
    <property type="project" value="TreeGrafter"/>
</dbReference>
<feature type="binding site" evidence="1">
    <location>
        <position position="203"/>
    </location>
    <ligand>
        <name>Mg(2+)</name>
        <dbReference type="ChEBI" id="CHEBI:18420"/>
        <label>1</label>
        <note>catalytic</note>
    </ligand>
</feature>
<keyword evidence="3" id="KW-1185">Reference proteome</keyword>
<feature type="binding site" evidence="1">
    <location>
        <position position="85"/>
    </location>
    <ligand>
        <name>Mg(2+)</name>
        <dbReference type="ChEBI" id="CHEBI:18420"/>
        <label>1</label>
        <note>catalytic</note>
    </ligand>
</feature>
<protein>
    <submittedName>
        <fullName evidence="2">Myo-inositol-1(Or 4)-monophosphatase</fullName>
    </submittedName>
</protein>
<dbReference type="SUPFAM" id="SSF56655">
    <property type="entry name" value="Carbohydrate phosphatase"/>
    <property type="match status" value="1"/>
</dbReference>
<dbReference type="PRINTS" id="PR00377">
    <property type="entry name" value="IMPHPHTASES"/>
</dbReference>
<keyword evidence="1" id="KW-0479">Metal-binding</keyword>
<evidence type="ECO:0000313" key="2">
    <source>
        <dbReference type="EMBL" id="SMC09342.1"/>
    </source>
</evidence>
<keyword evidence="1" id="KW-0460">Magnesium</keyword>